<dbReference type="GO" id="GO:0003677">
    <property type="term" value="F:DNA binding"/>
    <property type="evidence" value="ECO:0007669"/>
    <property type="project" value="UniProtKB-KW"/>
</dbReference>
<dbReference type="Pfam" id="PF00216">
    <property type="entry name" value="Bac_DNA_binding"/>
    <property type="match status" value="1"/>
</dbReference>
<dbReference type="RefSeq" id="XP_022839836.1">
    <property type="nucleotide sequence ID" value="XM_022983205.1"/>
</dbReference>
<dbReference type="InterPro" id="IPR000119">
    <property type="entry name" value="Hist_DNA-bd"/>
</dbReference>
<keyword evidence="1" id="KW-0238">DNA-binding</keyword>
<dbReference type="PANTHER" id="PTHR33175:SF3">
    <property type="entry name" value="DNA-BINDING PROTEIN HU-BETA"/>
    <property type="match status" value="1"/>
</dbReference>
<dbReference type="STRING" id="70448.A0A090M5C7"/>
<gene>
    <name evidence="3" type="ORF">OT_ostta10g02680</name>
</gene>
<sequence length="114" mass="11955">MFAARGRRAVSRVRSYATASGLNKKTLIDAVAAETGETKASVGRVLNACFDVIGATVQSGDKVAISKFGTFARKTRAARDGRNPMTGAPLKIPATDYPSFSASSTWKDAVAGKK</sequence>
<dbReference type="GO" id="GO:0030527">
    <property type="term" value="F:structural constituent of chromatin"/>
    <property type="evidence" value="ECO:0007669"/>
    <property type="project" value="InterPro"/>
</dbReference>
<proteinExistence type="inferred from homology"/>
<dbReference type="CDD" id="cd13831">
    <property type="entry name" value="HU"/>
    <property type="match status" value="1"/>
</dbReference>
<accession>A0A090M5C7</accession>
<dbReference type="PROSITE" id="PS00045">
    <property type="entry name" value="HISTONE_LIKE"/>
    <property type="match status" value="1"/>
</dbReference>
<comment type="caution">
    <text evidence="3">The sequence shown here is derived from an EMBL/GenBank/DDBJ whole genome shotgun (WGS) entry which is preliminary data.</text>
</comment>
<dbReference type="Gene3D" id="4.10.520.10">
    <property type="entry name" value="IHF-like DNA-binding proteins"/>
    <property type="match status" value="1"/>
</dbReference>
<dbReference type="GeneID" id="9832039"/>
<comment type="similarity">
    <text evidence="2">Belongs to the bacterial histone-like protein family.</text>
</comment>
<reference evidence="3 4" key="2">
    <citation type="journal article" date="2014" name="BMC Genomics">
        <title>An improved genome of the model marine alga Ostreococcus tauri unfolds by assessing Illumina de novo assemblies.</title>
        <authorList>
            <person name="Blanc-Mathieu R."/>
            <person name="Verhelst B."/>
            <person name="Derelle E."/>
            <person name="Rombauts S."/>
            <person name="Bouget F.Y."/>
            <person name="Carre I."/>
            <person name="Chateau A."/>
            <person name="Eyre-Walker A."/>
            <person name="Grimsley N."/>
            <person name="Moreau H."/>
            <person name="Piegu B."/>
            <person name="Rivals E."/>
            <person name="Schackwitz W."/>
            <person name="Van de Peer Y."/>
            <person name="Piganeau G."/>
        </authorList>
    </citation>
    <scope>NUCLEOTIDE SEQUENCE [LARGE SCALE GENOMIC DNA]</scope>
    <source>
        <strain evidence="4">OTTH 0595 / CCAP 157/2 / RCC745</strain>
    </source>
</reference>
<dbReference type="AlphaFoldDB" id="A0A090M5C7"/>
<name>A0A090M5C7_OSTTA</name>
<protein>
    <submittedName>
        <fullName evidence="3">Histone-like DNA-binding protein, conserved site</fullName>
    </submittedName>
</protein>
<reference evidence="4" key="1">
    <citation type="journal article" date="2006" name="Proc. Natl. Acad. Sci. U.S.A.">
        <title>Genome analysis of the smallest free-living eukaryote Ostreococcus tauri unveils many unique features.</title>
        <authorList>
            <person name="Derelle E."/>
            <person name="Ferraz C."/>
            <person name="Rombauts S."/>
            <person name="Rouze P."/>
            <person name="Worden A.Z."/>
            <person name="Robbens S."/>
            <person name="Partensky F."/>
            <person name="Degroeve S."/>
            <person name="Echeynie S."/>
            <person name="Cooke R."/>
            <person name="Saeys Y."/>
            <person name="Wuyts J."/>
            <person name="Jabbari K."/>
            <person name="Bowler C."/>
            <person name="Panaud O."/>
            <person name="Piegu B."/>
            <person name="Ball S.G."/>
            <person name="Ral J.-P."/>
            <person name="Bouget F.-Y."/>
            <person name="Piganeau G."/>
            <person name="De Baets B."/>
            <person name="Picard A."/>
            <person name="Delseny M."/>
            <person name="Demaille J."/>
            <person name="Van de Peer Y."/>
            <person name="Moreau H."/>
        </authorList>
    </citation>
    <scope>NUCLEOTIDE SEQUENCE [LARGE SCALE GENOMIC DNA]</scope>
    <source>
        <strain evidence="4">OTTH 0595 / CCAP 157/2 / RCC745</strain>
    </source>
</reference>
<dbReference type="PRINTS" id="PR01727">
    <property type="entry name" value="DNABINDINGHU"/>
</dbReference>
<dbReference type="KEGG" id="ota:OT_ostta10g02680"/>
<dbReference type="InterPro" id="IPR020816">
    <property type="entry name" value="Histone-like_DNA-bd_CS"/>
</dbReference>
<dbReference type="OrthoDB" id="10261135at2759"/>
<dbReference type="PANTHER" id="PTHR33175">
    <property type="entry name" value="DNA-BINDING PROTEIN HU"/>
    <property type="match status" value="1"/>
</dbReference>
<keyword evidence="4" id="KW-1185">Reference proteome</keyword>
<dbReference type="InParanoid" id="A0A090M5C7"/>
<evidence type="ECO:0000256" key="1">
    <source>
        <dbReference type="ARBA" id="ARBA00023125"/>
    </source>
</evidence>
<evidence type="ECO:0000256" key="2">
    <source>
        <dbReference type="RuleBase" id="RU003939"/>
    </source>
</evidence>
<organism evidence="3 4">
    <name type="scientific">Ostreococcus tauri</name>
    <name type="common">Marine green alga</name>
    <dbReference type="NCBI Taxonomy" id="70448"/>
    <lineage>
        <taxon>Eukaryota</taxon>
        <taxon>Viridiplantae</taxon>
        <taxon>Chlorophyta</taxon>
        <taxon>Mamiellophyceae</taxon>
        <taxon>Mamiellales</taxon>
        <taxon>Bathycoccaceae</taxon>
        <taxon>Ostreococcus</taxon>
    </lineage>
</organism>
<dbReference type="EMBL" id="CAID01000010">
    <property type="protein sequence ID" value="CEF99435.1"/>
    <property type="molecule type" value="Genomic_DNA"/>
</dbReference>
<evidence type="ECO:0000313" key="3">
    <source>
        <dbReference type="EMBL" id="CEF99435.1"/>
    </source>
</evidence>
<evidence type="ECO:0000313" key="4">
    <source>
        <dbReference type="Proteomes" id="UP000009170"/>
    </source>
</evidence>
<dbReference type="Proteomes" id="UP000009170">
    <property type="component" value="Unassembled WGS sequence"/>
</dbReference>
<dbReference type="SMART" id="SM00411">
    <property type="entry name" value="BHL"/>
    <property type="match status" value="1"/>
</dbReference>
<dbReference type="SUPFAM" id="SSF47729">
    <property type="entry name" value="IHF-like DNA-binding proteins"/>
    <property type="match status" value="1"/>
</dbReference>
<dbReference type="InterPro" id="IPR010992">
    <property type="entry name" value="IHF-like_DNA-bd_dom_sf"/>
</dbReference>